<evidence type="ECO:0000256" key="1">
    <source>
        <dbReference type="ARBA" id="ARBA00005915"/>
    </source>
</evidence>
<reference evidence="9 10" key="2">
    <citation type="journal article" date="2020" name="Cell Rep.">
        <title>Acquisition and Adaptation of Ultra-small Parasitic Reduced Genome Bacteria to Mammalian Hosts.</title>
        <authorList>
            <person name="McLean J.S."/>
            <person name="Bor B."/>
            <person name="Kerns K.A."/>
            <person name="Liu Q."/>
            <person name="To T.T."/>
            <person name="Solden L."/>
            <person name="Hendrickson E.L."/>
            <person name="Wrighton K."/>
            <person name="Shi W."/>
            <person name="He X."/>
        </authorList>
    </citation>
    <scope>NUCLEOTIDE SEQUENCE [LARGE SCALE GENOMIC DNA]</scope>
    <source>
        <strain evidence="9 10">TM7_KMM_G3_1_HOT_351</strain>
    </source>
</reference>
<comment type="caution">
    <text evidence="9">The sequence shown here is derived from an EMBL/GenBank/DDBJ whole genome shotgun (WGS) entry which is preliminary data.</text>
</comment>
<feature type="domain" description="RecJ OB" evidence="8">
    <location>
        <begin position="426"/>
        <end position="525"/>
    </location>
</feature>
<evidence type="ECO:0000259" key="8">
    <source>
        <dbReference type="Pfam" id="PF17768"/>
    </source>
</evidence>
<dbReference type="Proteomes" id="UP001191004">
    <property type="component" value="Unassembled WGS sequence"/>
</dbReference>
<protein>
    <recommendedName>
        <fullName evidence="2">Single-stranded-DNA-specific exonuclease RecJ</fullName>
    </recommendedName>
</protein>
<evidence type="ECO:0000256" key="4">
    <source>
        <dbReference type="ARBA" id="ARBA00022801"/>
    </source>
</evidence>
<keyword evidence="10" id="KW-1185">Reference proteome</keyword>
<evidence type="ECO:0000256" key="3">
    <source>
        <dbReference type="ARBA" id="ARBA00022722"/>
    </source>
</evidence>
<dbReference type="PANTHER" id="PTHR30255:SF2">
    <property type="entry name" value="SINGLE-STRANDED-DNA-SPECIFIC EXONUCLEASE RECJ"/>
    <property type="match status" value="1"/>
</dbReference>
<dbReference type="PANTHER" id="PTHR30255">
    <property type="entry name" value="SINGLE-STRANDED-DNA-SPECIFIC EXONUCLEASE RECJ"/>
    <property type="match status" value="1"/>
</dbReference>
<dbReference type="Pfam" id="PF01368">
    <property type="entry name" value="DHH"/>
    <property type="match status" value="1"/>
</dbReference>
<dbReference type="InterPro" id="IPR004610">
    <property type="entry name" value="RecJ"/>
</dbReference>
<dbReference type="InterPro" id="IPR041122">
    <property type="entry name" value="RecJ_OB"/>
</dbReference>
<dbReference type="InterPro" id="IPR051673">
    <property type="entry name" value="SSDNA_exonuclease_RecJ"/>
</dbReference>
<evidence type="ECO:0000259" key="6">
    <source>
        <dbReference type="Pfam" id="PF01368"/>
    </source>
</evidence>
<evidence type="ECO:0000256" key="5">
    <source>
        <dbReference type="ARBA" id="ARBA00022839"/>
    </source>
</evidence>
<reference evidence="9 10" key="1">
    <citation type="journal article" date="2018" name="bioRxiv">
        <title>Evidence of independent acquisition and adaption of ultra-small bacteria to human hosts across the highly diverse yet reduced genomes of the phylum Saccharibacteria.</title>
        <authorList>
            <person name="McLean J.S."/>
            <person name="Bor B."/>
            <person name="To T.T."/>
            <person name="Liu Q."/>
            <person name="Kearns K.A."/>
            <person name="Solden L.M."/>
            <person name="Wrighton K.C."/>
            <person name="He X."/>
            <person name="Shi W."/>
        </authorList>
    </citation>
    <scope>NUCLEOTIDE SEQUENCE [LARGE SCALE GENOMIC DNA]</scope>
    <source>
        <strain evidence="9 10">TM7_KMM_G3_1_HOT_351</strain>
    </source>
</reference>
<proteinExistence type="inferred from homology"/>
<dbReference type="NCBIfam" id="TIGR00644">
    <property type="entry name" value="recJ"/>
    <property type="match status" value="1"/>
</dbReference>
<dbReference type="Gene3D" id="3.90.1640.30">
    <property type="match status" value="1"/>
</dbReference>
<dbReference type="GO" id="GO:0004527">
    <property type="term" value="F:exonuclease activity"/>
    <property type="evidence" value="ECO:0007669"/>
    <property type="project" value="UniProtKB-KW"/>
</dbReference>
<evidence type="ECO:0000256" key="2">
    <source>
        <dbReference type="ARBA" id="ARBA00019841"/>
    </source>
</evidence>
<dbReference type="Pfam" id="PF02272">
    <property type="entry name" value="DHHA1"/>
    <property type="match status" value="1"/>
</dbReference>
<gene>
    <name evidence="9" type="primary">recJ</name>
    <name evidence="9" type="ORF">G3KMM_00139</name>
</gene>
<dbReference type="InterPro" id="IPR038763">
    <property type="entry name" value="DHH_sf"/>
</dbReference>
<keyword evidence="4 9" id="KW-0378">Hydrolase</keyword>
<accession>A0ABY0FKJ4</accession>
<dbReference type="Pfam" id="PF17768">
    <property type="entry name" value="RecJ_OB"/>
    <property type="match status" value="1"/>
</dbReference>
<dbReference type="InterPro" id="IPR001667">
    <property type="entry name" value="DDH_dom"/>
</dbReference>
<keyword evidence="5 9" id="KW-0269">Exonuclease</keyword>
<organism evidence="9 10">
    <name type="scientific">Candidatus Nanosyncoccus nanoralicus</name>
    <dbReference type="NCBI Taxonomy" id="2171996"/>
    <lineage>
        <taxon>Bacteria</taxon>
        <taxon>Candidatus Saccharimonadota</taxon>
        <taxon>Candidatus Nanosyncoccalia</taxon>
        <taxon>Candidatus Nanosyncoccales</taxon>
        <taxon>Candidatus Nanosyncoccaceae</taxon>
        <taxon>Candidatus Nanosyncoccus</taxon>
    </lineage>
</organism>
<evidence type="ECO:0000313" key="10">
    <source>
        <dbReference type="Proteomes" id="UP001191004"/>
    </source>
</evidence>
<sequence length="536" mass="60127">MDDIFDQLIKKRGITEDFLYPKYLLGLADELPDIKKTSERIIQAVNNKETVLIYGDYDVDGVTASALMFDCLKMSGVERVEVMLPDRFIDGYGMGGRVKEKAKELGASLIVTVDCGSNNSEVIEELSAMGVDVIVTDHHEIMKEVPKSAVAVVNPKRNEKSELRELCGCGVAFLVMQKMVSLGYIEAGREKWFLDLVLVGTLCDSMTLNPINRMLSYFGMKVLKKTKRPGLIELLKVARAERISSETIGFQIGPRLNAGGRMESAEISLRLLMSKNHREAFELAMKLNQLNQDRRNSQRQAMEEIPEVKDPVIVVTGKWHEGVLGIIAGRLVEKYHKPAFVLAETEEGVLKGSGRSFGDFNLAEALKACKEQIISGGGHAAACGLKVSKDGLDKFIELVNNYYLGLKLQDQEKYLEAKEDLEIEELGGLNLSLMEKLRALEPFGMGNPEPIFLLKNMKVERINKMGAEGQHMRMTLKDGLGKEIKLVAFNAPEEWMEIMEGENRNVWVNLVENEWQNYRSVEGRILQIKESSVEKM</sequence>
<keyword evidence="3" id="KW-0540">Nuclease</keyword>
<evidence type="ECO:0000259" key="7">
    <source>
        <dbReference type="Pfam" id="PF02272"/>
    </source>
</evidence>
<feature type="domain" description="DDH" evidence="6">
    <location>
        <begin position="51"/>
        <end position="201"/>
    </location>
</feature>
<evidence type="ECO:0000313" key="9">
    <source>
        <dbReference type="EMBL" id="RYC73911.1"/>
    </source>
</evidence>
<dbReference type="EMBL" id="PRLL01000002">
    <property type="protein sequence ID" value="RYC73911.1"/>
    <property type="molecule type" value="Genomic_DNA"/>
</dbReference>
<feature type="domain" description="DHHA1" evidence="7">
    <location>
        <begin position="311"/>
        <end position="402"/>
    </location>
</feature>
<name>A0ABY0FKJ4_9BACT</name>
<dbReference type="SUPFAM" id="SSF64182">
    <property type="entry name" value="DHH phosphoesterases"/>
    <property type="match status" value="1"/>
</dbReference>
<dbReference type="Gene3D" id="2.40.50.460">
    <property type="match status" value="1"/>
</dbReference>
<dbReference type="Gene3D" id="3.10.310.30">
    <property type="match status" value="1"/>
</dbReference>
<comment type="similarity">
    <text evidence="1">Belongs to the RecJ family.</text>
</comment>
<dbReference type="RefSeq" id="WP_129604100.1">
    <property type="nucleotide sequence ID" value="NZ_PRLL01000002.1"/>
</dbReference>
<dbReference type="InterPro" id="IPR003156">
    <property type="entry name" value="DHHA1_dom"/>
</dbReference>